<dbReference type="InterPro" id="IPR036852">
    <property type="entry name" value="Peptidase_S8/S53_dom_sf"/>
</dbReference>
<dbReference type="SUPFAM" id="SSF52743">
    <property type="entry name" value="Subtilisin-like"/>
    <property type="match status" value="1"/>
</dbReference>
<keyword evidence="4" id="KW-1185">Reference proteome</keyword>
<dbReference type="EMBL" id="JADQDN010000003">
    <property type="protein sequence ID" value="MBF9196099.1"/>
    <property type="molecule type" value="Genomic_DNA"/>
</dbReference>
<proteinExistence type="predicted"/>
<evidence type="ECO:0000313" key="4">
    <source>
        <dbReference type="Proteomes" id="UP000611708"/>
    </source>
</evidence>
<dbReference type="Pfam" id="PF00082">
    <property type="entry name" value="Peptidase_S8"/>
    <property type="match status" value="1"/>
</dbReference>
<keyword evidence="1" id="KW-0732">Signal</keyword>
<evidence type="ECO:0000259" key="2">
    <source>
        <dbReference type="Pfam" id="PF00082"/>
    </source>
</evidence>
<gene>
    <name evidence="3" type="ORF">I2H36_08610</name>
</gene>
<evidence type="ECO:0000313" key="3">
    <source>
        <dbReference type="EMBL" id="MBF9196099.1"/>
    </source>
</evidence>
<sequence>MRTILAVGCFIACFGTSASSSELPQKSTQNDSTQRINVELDGGLAAENLTAILRFLKQRGVALATRPNKLEQREHICSLLSKLNYPTPCGPIGDLILSEQPTNTRSVSRSKPSETERIILTPDIDVNTRQTSRALTNQFGSAGHVDSLVRNWKDHNPSVFDRRLTDVTITYTLYRVEIVIPNHINADVIVRELAQLPLANVAYEFLGPTSGGVKLNSWLNSDDVRKLCEGAEKLDPLLSTTRSYSSLFDFDTDAVEAQKIYTGLVDPAPKATIHLLDTKLWPLPSLFPAFGVSPSPIGSKCKWSFDRALHHANHMASIIASQGKGTGFEGVAPGIKLRSFDIFDSKNNPGGAPMHVYVEENTYYKPSGVFLIPNTRTLGSGGDLPSKDWRFRDLLAYTLRNKGGFQRPLVVAAAGQQDTSTEAVSLVSIDSKTNMFPQNLGDLPNIIVVTACTDCTKKSATIHPGANHSSESDWKYVHVAAPGGVPIPAWTSPDTLGAAYGTSQSAAFVAGIAANMITRFPEVYAHNGVLKYRIQSCSWPLPFYRISGAENEDIGKIATGVVDPAVCMLNPSKTWVKDDSGWKPVEFRRWLPVPFSTPLNQILRVMRTGDAPSAEWTFYTMREDDGGANLQVDRGLGQVRRISLPSISTGFGIELCDGTVVKLLDGVKDIFMPSYREACQ</sequence>
<organism evidence="3 4">
    <name type="scientific">Microvirga terrestris</name>
    <dbReference type="NCBI Taxonomy" id="2791024"/>
    <lineage>
        <taxon>Bacteria</taxon>
        <taxon>Pseudomonadati</taxon>
        <taxon>Pseudomonadota</taxon>
        <taxon>Alphaproteobacteria</taxon>
        <taxon>Hyphomicrobiales</taxon>
        <taxon>Methylobacteriaceae</taxon>
        <taxon>Microvirga</taxon>
    </lineage>
</organism>
<dbReference type="Proteomes" id="UP000611708">
    <property type="component" value="Unassembled WGS sequence"/>
</dbReference>
<name>A0ABS0HRK6_9HYPH</name>
<reference evidence="3 4" key="1">
    <citation type="submission" date="2020-11" db="EMBL/GenBank/DDBJ databases">
        <authorList>
            <person name="Kim M.K."/>
        </authorList>
    </citation>
    <scope>NUCLEOTIDE SEQUENCE [LARGE SCALE GENOMIC DNA]</scope>
    <source>
        <strain evidence="3 4">BT290</strain>
    </source>
</reference>
<feature type="domain" description="Peptidase S8/S53" evidence="2">
    <location>
        <begin position="308"/>
        <end position="524"/>
    </location>
</feature>
<evidence type="ECO:0000256" key="1">
    <source>
        <dbReference type="SAM" id="SignalP"/>
    </source>
</evidence>
<comment type="caution">
    <text evidence="3">The sequence shown here is derived from an EMBL/GenBank/DDBJ whole genome shotgun (WGS) entry which is preliminary data.</text>
</comment>
<accession>A0ABS0HRK6</accession>
<protein>
    <submittedName>
        <fullName evidence="3">S8/S53 family peptidase</fullName>
    </submittedName>
</protein>
<dbReference type="Gene3D" id="3.40.50.200">
    <property type="entry name" value="Peptidase S8/S53 domain"/>
    <property type="match status" value="1"/>
</dbReference>
<dbReference type="InterPro" id="IPR000209">
    <property type="entry name" value="Peptidase_S8/S53_dom"/>
</dbReference>
<dbReference type="CDD" id="cd00306">
    <property type="entry name" value="Peptidases_S8_S53"/>
    <property type="match status" value="1"/>
</dbReference>
<feature type="signal peptide" evidence="1">
    <location>
        <begin position="1"/>
        <end position="20"/>
    </location>
</feature>
<feature type="chain" id="PRO_5046423867" evidence="1">
    <location>
        <begin position="21"/>
        <end position="680"/>
    </location>
</feature>